<dbReference type="STRING" id="1703345.A3860_25635"/>
<accession>A0A1V9FY72</accession>
<comment type="caution">
    <text evidence="1">The sequence shown here is derived from an EMBL/GenBank/DDBJ whole genome shotgun (WGS) entry which is preliminary data.</text>
</comment>
<dbReference type="SUPFAM" id="SSF51206">
    <property type="entry name" value="cAMP-binding domain-like"/>
    <property type="match status" value="1"/>
</dbReference>
<keyword evidence="2" id="KW-1185">Reference proteome</keyword>
<gene>
    <name evidence="1" type="ORF">A3860_25635</name>
</gene>
<sequence length="200" mass="23782">MVAILQKYIDQFIDLPAEELEALINSIEVRSVDKKVRLTDVNETEKYLYFVIKGLARKFFLKGKEEIITQIAREGELISSSVSYFSGMPSGYVIETIEPTTFYSLHHDRAEQLYLRYPKLERLSRLVITELFLQKEKWELERIRFSTKERFLRFMTENPELFQRVPQKYLASYLNIKPETFSRLKHLLRAKKNSDAPYLK</sequence>
<proteinExistence type="predicted"/>
<dbReference type="RefSeq" id="WP_081147999.1">
    <property type="nucleotide sequence ID" value="NZ_LVYD01000046.1"/>
</dbReference>
<dbReference type="InterPro" id="IPR000595">
    <property type="entry name" value="cNMP-bd_dom"/>
</dbReference>
<organism evidence="1 2">
    <name type="scientific">Niastella vici</name>
    <dbReference type="NCBI Taxonomy" id="1703345"/>
    <lineage>
        <taxon>Bacteria</taxon>
        <taxon>Pseudomonadati</taxon>
        <taxon>Bacteroidota</taxon>
        <taxon>Chitinophagia</taxon>
        <taxon>Chitinophagales</taxon>
        <taxon>Chitinophagaceae</taxon>
        <taxon>Niastella</taxon>
    </lineage>
</organism>
<dbReference type="Gene3D" id="2.60.120.10">
    <property type="entry name" value="Jelly Rolls"/>
    <property type="match status" value="1"/>
</dbReference>
<evidence type="ECO:0000313" key="1">
    <source>
        <dbReference type="EMBL" id="OQP63274.1"/>
    </source>
</evidence>
<dbReference type="CDD" id="cd00038">
    <property type="entry name" value="CAP_ED"/>
    <property type="match status" value="1"/>
</dbReference>
<dbReference type="Proteomes" id="UP000192796">
    <property type="component" value="Unassembled WGS sequence"/>
</dbReference>
<name>A0A1V9FY72_9BACT</name>
<protein>
    <recommendedName>
        <fullName evidence="3">Cyclic nucleotide-binding protein</fullName>
    </recommendedName>
</protein>
<dbReference type="InterPro" id="IPR014710">
    <property type="entry name" value="RmlC-like_jellyroll"/>
</dbReference>
<dbReference type="EMBL" id="LVYD01000046">
    <property type="protein sequence ID" value="OQP63274.1"/>
    <property type="molecule type" value="Genomic_DNA"/>
</dbReference>
<evidence type="ECO:0000313" key="2">
    <source>
        <dbReference type="Proteomes" id="UP000192796"/>
    </source>
</evidence>
<reference evidence="1 2" key="1">
    <citation type="submission" date="2016-03" db="EMBL/GenBank/DDBJ databases">
        <title>Niastella vici sp. nov., isolated from farmland soil.</title>
        <authorList>
            <person name="Chen L."/>
            <person name="Wang D."/>
            <person name="Yang S."/>
            <person name="Wang G."/>
        </authorList>
    </citation>
    <scope>NUCLEOTIDE SEQUENCE [LARGE SCALE GENOMIC DNA]</scope>
    <source>
        <strain evidence="1 2">DJ57</strain>
    </source>
</reference>
<dbReference type="InterPro" id="IPR018490">
    <property type="entry name" value="cNMP-bd_dom_sf"/>
</dbReference>
<dbReference type="AlphaFoldDB" id="A0A1V9FY72"/>
<dbReference type="OrthoDB" id="792939at2"/>
<evidence type="ECO:0008006" key="3">
    <source>
        <dbReference type="Google" id="ProtNLM"/>
    </source>
</evidence>